<protein>
    <submittedName>
        <fullName evidence="1">Uncharacterized protein</fullName>
    </submittedName>
</protein>
<reference evidence="1 2" key="1">
    <citation type="journal article" date="2023" name="Plants (Basel)">
        <title>Bridging the Gap: Combining Genomics and Transcriptomics Approaches to Understand Stylosanthes scabra, an Orphan Legume from the Brazilian Caatinga.</title>
        <authorList>
            <person name="Ferreira-Neto J.R.C."/>
            <person name="da Silva M.D."/>
            <person name="Binneck E."/>
            <person name="de Melo N.F."/>
            <person name="da Silva R.H."/>
            <person name="de Melo A.L.T.M."/>
            <person name="Pandolfi V."/>
            <person name="Bustamante F.O."/>
            <person name="Brasileiro-Vidal A.C."/>
            <person name="Benko-Iseppon A.M."/>
        </authorList>
    </citation>
    <scope>NUCLEOTIDE SEQUENCE [LARGE SCALE GENOMIC DNA]</scope>
    <source>
        <tissue evidence="1">Leaves</tissue>
    </source>
</reference>
<accession>A0ABU6WP03</accession>
<name>A0ABU6WP03_9FABA</name>
<evidence type="ECO:0000313" key="1">
    <source>
        <dbReference type="EMBL" id="MED6186760.1"/>
    </source>
</evidence>
<comment type="caution">
    <text evidence="1">The sequence shown here is derived from an EMBL/GenBank/DDBJ whole genome shotgun (WGS) entry which is preliminary data.</text>
</comment>
<dbReference type="Proteomes" id="UP001341840">
    <property type="component" value="Unassembled WGS sequence"/>
</dbReference>
<evidence type="ECO:0000313" key="2">
    <source>
        <dbReference type="Proteomes" id="UP001341840"/>
    </source>
</evidence>
<keyword evidence="2" id="KW-1185">Reference proteome</keyword>
<gene>
    <name evidence="1" type="ORF">PIB30_069826</name>
</gene>
<sequence>MRYDHILQEAAAEKAREANKGKVREVVPDSDEDMDDLVSGESEEWNRFEGCRIDSLGLKLFGIFKFVAIESIRQSSEPIRFWAETLALNLNRFVCGSSRLRRWTQKMKYLLRVSSQFGHQTNRFVFKQRVKGFTQIDSHFL</sequence>
<proteinExistence type="predicted"/>
<organism evidence="1 2">
    <name type="scientific">Stylosanthes scabra</name>
    <dbReference type="NCBI Taxonomy" id="79078"/>
    <lineage>
        <taxon>Eukaryota</taxon>
        <taxon>Viridiplantae</taxon>
        <taxon>Streptophyta</taxon>
        <taxon>Embryophyta</taxon>
        <taxon>Tracheophyta</taxon>
        <taxon>Spermatophyta</taxon>
        <taxon>Magnoliopsida</taxon>
        <taxon>eudicotyledons</taxon>
        <taxon>Gunneridae</taxon>
        <taxon>Pentapetalae</taxon>
        <taxon>rosids</taxon>
        <taxon>fabids</taxon>
        <taxon>Fabales</taxon>
        <taxon>Fabaceae</taxon>
        <taxon>Papilionoideae</taxon>
        <taxon>50 kb inversion clade</taxon>
        <taxon>dalbergioids sensu lato</taxon>
        <taxon>Dalbergieae</taxon>
        <taxon>Pterocarpus clade</taxon>
        <taxon>Stylosanthes</taxon>
    </lineage>
</organism>
<dbReference type="EMBL" id="JASCZI010182017">
    <property type="protein sequence ID" value="MED6186760.1"/>
    <property type="molecule type" value="Genomic_DNA"/>
</dbReference>